<gene>
    <name evidence="2" type="ORF">M0638_28345</name>
</gene>
<dbReference type="Pfam" id="PF19575">
    <property type="entry name" value="HTH_58"/>
    <property type="match status" value="1"/>
</dbReference>
<dbReference type="EMBL" id="JALPRX010000247">
    <property type="protein sequence ID" value="MCK8788266.1"/>
    <property type="molecule type" value="Genomic_DNA"/>
</dbReference>
<dbReference type="Gene3D" id="1.10.10.60">
    <property type="entry name" value="Homeodomain-like"/>
    <property type="match status" value="1"/>
</dbReference>
<feature type="non-terminal residue" evidence="2">
    <location>
        <position position="179"/>
    </location>
</feature>
<protein>
    <recommendedName>
        <fullName evidence="1">Helix-turn-helix domain-containing protein</fullName>
    </recommendedName>
</protein>
<accession>A0A9X1YLR1</accession>
<feature type="domain" description="Helix-turn-helix" evidence="1">
    <location>
        <begin position="94"/>
        <end position="137"/>
    </location>
</feature>
<dbReference type="Proteomes" id="UP001139516">
    <property type="component" value="Unassembled WGS sequence"/>
</dbReference>
<dbReference type="InterPro" id="IPR045745">
    <property type="entry name" value="HTH_58_Actinobacteria-type"/>
</dbReference>
<dbReference type="AlphaFoldDB" id="A0A9X1YLR1"/>
<evidence type="ECO:0000313" key="3">
    <source>
        <dbReference type="Proteomes" id="UP001139516"/>
    </source>
</evidence>
<dbReference type="RefSeq" id="WP_248670307.1">
    <property type="nucleotide sequence ID" value="NZ_JALPRX010000247.1"/>
</dbReference>
<evidence type="ECO:0000259" key="1">
    <source>
        <dbReference type="Pfam" id="PF19575"/>
    </source>
</evidence>
<name>A0A9X1YLR1_9PROT</name>
<proteinExistence type="predicted"/>
<sequence length="179" mass="20591">MDVIQITPGRLRRAQRALRWAEAYRAGESVTDIAARDDVHADVVRWTLKRLGIEIEYRLSEAAKERRRQMARRTFDTSAQRIGLRAERVRRRNQQWAEEYAAGASLQRISERHGVSYQRVQQVLRAGGVEMRPRGRPAIAKAAATREPRRPTCPPHMRRLYNKLRAAGISREAALAEVL</sequence>
<evidence type="ECO:0000313" key="2">
    <source>
        <dbReference type="EMBL" id="MCK8788266.1"/>
    </source>
</evidence>
<keyword evidence="3" id="KW-1185">Reference proteome</keyword>
<reference evidence="2" key="1">
    <citation type="submission" date="2022-04" db="EMBL/GenBank/DDBJ databases">
        <title>Roseomonas acroporae sp. nov., isolated from coral Acropora digitifera.</title>
        <authorList>
            <person name="Sun H."/>
        </authorList>
    </citation>
    <scope>NUCLEOTIDE SEQUENCE</scope>
    <source>
        <strain evidence="2">NAR14</strain>
    </source>
</reference>
<comment type="caution">
    <text evidence="2">The sequence shown here is derived from an EMBL/GenBank/DDBJ whole genome shotgun (WGS) entry which is preliminary data.</text>
</comment>
<organism evidence="2 3">
    <name type="scientific">Roseomonas acroporae</name>
    <dbReference type="NCBI Taxonomy" id="2937791"/>
    <lineage>
        <taxon>Bacteria</taxon>
        <taxon>Pseudomonadati</taxon>
        <taxon>Pseudomonadota</taxon>
        <taxon>Alphaproteobacteria</taxon>
        <taxon>Acetobacterales</taxon>
        <taxon>Roseomonadaceae</taxon>
        <taxon>Roseomonas</taxon>
    </lineage>
</organism>